<dbReference type="GO" id="GO:0060070">
    <property type="term" value="P:canonical Wnt signaling pathway"/>
    <property type="evidence" value="ECO:0000318"/>
    <property type="project" value="GO_Central"/>
</dbReference>
<dbReference type="Pfam" id="PF00110">
    <property type="entry name" value="wnt"/>
    <property type="match status" value="1"/>
</dbReference>
<keyword evidence="3 9" id="KW-0217">Developmental protein</keyword>
<evidence type="ECO:0000256" key="2">
    <source>
        <dbReference type="ARBA" id="ARBA00005683"/>
    </source>
</evidence>
<dbReference type="SMART" id="SM00097">
    <property type="entry name" value="WNT1"/>
    <property type="match status" value="1"/>
</dbReference>
<evidence type="ECO:0000256" key="1">
    <source>
        <dbReference type="ARBA" id="ARBA00004498"/>
    </source>
</evidence>
<dbReference type="EnsemblMetazoa" id="XM_776471">
    <property type="protein sequence ID" value="XP_781564"/>
    <property type="gene ID" value="LOC576131"/>
</dbReference>
<dbReference type="GeneID" id="576131"/>
<keyword evidence="12" id="KW-1185">Reference proteome</keyword>
<comment type="similarity">
    <text evidence="2 9">Belongs to the Wnt family.</text>
</comment>
<evidence type="ECO:0000256" key="3">
    <source>
        <dbReference type="ARBA" id="ARBA00022473"/>
    </source>
</evidence>
<evidence type="ECO:0000256" key="6">
    <source>
        <dbReference type="ARBA" id="ARBA00022687"/>
    </source>
</evidence>
<dbReference type="GO" id="GO:0005125">
    <property type="term" value="F:cytokine activity"/>
    <property type="evidence" value="ECO:0000318"/>
    <property type="project" value="GO_Central"/>
</dbReference>
<proteinExistence type="inferred from homology"/>
<dbReference type="AlphaFoldDB" id="A0A7M7RCC0"/>
<dbReference type="InParanoid" id="A0A7M7RCC0"/>
<dbReference type="InterPro" id="IPR018161">
    <property type="entry name" value="Wnt_CS"/>
</dbReference>
<dbReference type="CDD" id="cd19342">
    <property type="entry name" value="Wnt_Wnt10"/>
    <property type="match status" value="1"/>
</dbReference>
<evidence type="ECO:0000256" key="5">
    <source>
        <dbReference type="ARBA" id="ARBA00022530"/>
    </source>
</evidence>
<dbReference type="GO" id="GO:0005109">
    <property type="term" value="F:frizzled binding"/>
    <property type="evidence" value="ECO:0000318"/>
    <property type="project" value="GO_Central"/>
</dbReference>
<dbReference type="PRINTS" id="PR01349">
    <property type="entry name" value="WNTPROTEIN"/>
</dbReference>
<name>A0A7M7RCC0_STRPU</name>
<dbReference type="GO" id="GO:0005615">
    <property type="term" value="C:extracellular space"/>
    <property type="evidence" value="ECO:0000318"/>
    <property type="project" value="GO_Central"/>
</dbReference>
<dbReference type="GO" id="GO:0045165">
    <property type="term" value="P:cell fate commitment"/>
    <property type="evidence" value="ECO:0000318"/>
    <property type="project" value="GO_Central"/>
</dbReference>
<accession>A0A7M7RCC0</accession>
<dbReference type="PANTHER" id="PTHR12027">
    <property type="entry name" value="WNT RELATED"/>
    <property type="match status" value="1"/>
</dbReference>
<dbReference type="RefSeq" id="XP_781564.2">
    <property type="nucleotide sequence ID" value="XM_776471.4"/>
</dbReference>
<feature type="chain" id="PRO_5029758886" description="Protein Wnt" evidence="10">
    <location>
        <begin position="18"/>
        <end position="364"/>
    </location>
</feature>
<keyword evidence="10" id="KW-0732">Signal</keyword>
<evidence type="ECO:0000256" key="9">
    <source>
        <dbReference type="RuleBase" id="RU003500"/>
    </source>
</evidence>
<evidence type="ECO:0000313" key="12">
    <source>
        <dbReference type="Proteomes" id="UP000007110"/>
    </source>
</evidence>
<keyword evidence="4" id="KW-0964">Secreted</keyword>
<dbReference type="GO" id="GO:0030182">
    <property type="term" value="P:neuron differentiation"/>
    <property type="evidence" value="ECO:0000318"/>
    <property type="project" value="GO_Central"/>
</dbReference>
<dbReference type="InterPro" id="IPR005817">
    <property type="entry name" value="Wnt"/>
</dbReference>
<protein>
    <recommendedName>
        <fullName evidence="9">Protein Wnt</fullName>
    </recommendedName>
</protein>
<dbReference type="PROSITE" id="PS00246">
    <property type="entry name" value="WNT1"/>
    <property type="match status" value="1"/>
</dbReference>
<evidence type="ECO:0000256" key="10">
    <source>
        <dbReference type="SAM" id="SignalP"/>
    </source>
</evidence>
<keyword evidence="7" id="KW-1015">Disulfide bond</keyword>
<sequence length="364" mass="41370">MYQVTLIFLALLPLTSTSRPYDVSSNEISSFNDPDFSDLRNTQTLCRTFPGMNRKQMQLCRRMPDVTAAAIQGIDMAVHECQHQMKNRRWNCSSLEMRHGNPFAHALMSRAGLKETAFAHSLASAGVLYQVTRSCSAGKLPYCGCDTRFVGSGEGFEWGGCSHDIKFGEGFAIDFLDSSEKSGRDAQARMNLHNKRAGRLAVSHYAEKRCKCHGMSGSCQLKTCWMQTPHFREVGNRLMEKFSLALEIRARNTNSGSVELVTRARSQFSTPRKKRRFPPQEELVFLEKSPDFCDADTRLDSPGTRERYCNRTSTGIDGCDSLCCGRGYNIRLERRTEWCNCTFHWCCYVRCQQCHSSQWVNQCK</sequence>
<feature type="signal peptide" evidence="10">
    <location>
        <begin position="1"/>
        <end position="17"/>
    </location>
</feature>
<evidence type="ECO:0000256" key="8">
    <source>
        <dbReference type="ARBA" id="ARBA00023288"/>
    </source>
</evidence>
<dbReference type="OrthoDB" id="5945655at2759"/>
<dbReference type="Gene3D" id="3.30.2460.20">
    <property type="match status" value="1"/>
</dbReference>
<comment type="function">
    <text evidence="9">Ligand for members of the frizzled family of seven transmembrane receptors.</text>
</comment>
<dbReference type="InterPro" id="IPR043158">
    <property type="entry name" value="Wnt_C"/>
</dbReference>
<dbReference type="OMA" id="ATCLMSN"/>
<keyword evidence="8" id="KW-0449">Lipoprotein</keyword>
<dbReference type="FunCoup" id="A0A7M7RCC0">
    <property type="interactions" value="858"/>
</dbReference>
<dbReference type="Proteomes" id="UP000007110">
    <property type="component" value="Unassembled WGS sequence"/>
</dbReference>
<dbReference type="FunFam" id="3.30.2460.20:FF:000001">
    <property type="entry name" value="Wnt homolog"/>
    <property type="match status" value="1"/>
</dbReference>
<reference evidence="11" key="2">
    <citation type="submission" date="2021-01" db="UniProtKB">
        <authorList>
            <consortium name="EnsemblMetazoa"/>
        </authorList>
    </citation>
    <scope>IDENTIFICATION</scope>
</reference>
<reference evidence="12" key="1">
    <citation type="submission" date="2015-02" db="EMBL/GenBank/DDBJ databases">
        <title>Genome sequencing for Strongylocentrotus purpuratus.</title>
        <authorList>
            <person name="Murali S."/>
            <person name="Liu Y."/>
            <person name="Vee V."/>
            <person name="English A."/>
            <person name="Wang M."/>
            <person name="Skinner E."/>
            <person name="Han Y."/>
            <person name="Muzny D.M."/>
            <person name="Worley K.C."/>
            <person name="Gibbs R.A."/>
        </authorList>
    </citation>
    <scope>NUCLEOTIDE SEQUENCE</scope>
</reference>
<keyword evidence="5" id="KW-0272">Extracellular matrix</keyword>
<organism evidence="11 12">
    <name type="scientific">Strongylocentrotus purpuratus</name>
    <name type="common">Purple sea urchin</name>
    <dbReference type="NCBI Taxonomy" id="7668"/>
    <lineage>
        <taxon>Eukaryota</taxon>
        <taxon>Metazoa</taxon>
        <taxon>Echinodermata</taxon>
        <taxon>Eleutherozoa</taxon>
        <taxon>Echinozoa</taxon>
        <taxon>Echinoidea</taxon>
        <taxon>Euechinoidea</taxon>
        <taxon>Echinacea</taxon>
        <taxon>Camarodonta</taxon>
        <taxon>Echinidea</taxon>
        <taxon>Strongylocentrotidae</taxon>
        <taxon>Strongylocentrotus</taxon>
    </lineage>
</organism>
<evidence type="ECO:0000313" key="11">
    <source>
        <dbReference type="EnsemblMetazoa" id="XP_781564"/>
    </source>
</evidence>
<comment type="subcellular location">
    <subcellularLocation>
        <location evidence="1 9">Secreted</location>
        <location evidence="1 9">Extracellular space</location>
        <location evidence="1 9">Extracellular matrix</location>
    </subcellularLocation>
</comment>
<dbReference type="PANTHER" id="PTHR12027:SF98">
    <property type="entry name" value="PROTEIN WNT"/>
    <property type="match status" value="1"/>
</dbReference>
<keyword evidence="6 9" id="KW-0879">Wnt signaling pathway</keyword>
<evidence type="ECO:0000256" key="7">
    <source>
        <dbReference type="ARBA" id="ARBA00023157"/>
    </source>
</evidence>
<evidence type="ECO:0000256" key="4">
    <source>
        <dbReference type="ARBA" id="ARBA00022525"/>
    </source>
</evidence>